<evidence type="ECO:0000256" key="2">
    <source>
        <dbReference type="ARBA" id="ARBA00022723"/>
    </source>
</evidence>
<dbReference type="GO" id="GO:0020037">
    <property type="term" value="F:heme binding"/>
    <property type="evidence" value="ECO:0007669"/>
    <property type="project" value="InterPro"/>
</dbReference>
<feature type="binding site" description="axial binding residue" evidence="5">
    <location>
        <position position="38"/>
    </location>
    <ligand>
        <name>heme c</name>
        <dbReference type="ChEBI" id="CHEBI:61717"/>
        <label>1</label>
    </ligand>
    <ligandPart>
        <name>Fe</name>
        <dbReference type="ChEBI" id="CHEBI:18248"/>
    </ligandPart>
</feature>
<feature type="binding site" description="covalent" evidence="4">
    <location>
        <position position="34"/>
    </location>
    <ligand>
        <name>heme c</name>
        <dbReference type="ChEBI" id="CHEBI:61717"/>
        <label>1</label>
    </ligand>
</feature>
<dbReference type="KEGG" id="ptx:ABW99_06820"/>
<dbReference type="PIRSF" id="PIRSF000005">
    <property type="entry name" value="Cytochrome_c4"/>
    <property type="match status" value="1"/>
</dbReference>
<dbReference type="GO" id="GO:0005506">
    <property type="term" value="F:iron ion binding"/>
    <property type="evidence" value="ECO:0007669"/>
    <property type="project" value="InterPro"/>
</dbReference>
<dbReference type="PATRIC" id="fig|445709.3.peg.1458"/>
<feature type="binding site" description="axial binding residue" evidence="5">
    <location>
        <position position="78"/>
    </location>
    <ligand>
        <name>heme c</name>
        <dbReference type="ChEBI" id="CHEBI:61717"/>
        <label>1</label>
    </ligand>
    <ligandPart>
        <name>Fe</name>
        <dbReference type="ChEBI" id="CHEBI:18248"/>
    </ligandPart>
</feature>
<evidence type="ECO:0000313" key="7">
    <source>
        <dbReference type="EMBL" id="AKJ67973.1"/>
    </source>
</evidence>
<dbReference type="PANTHER" id="PTHR33751:SF11">
    <property type="entry name" value="BLL4483 PROTEIN"/>
    <property type="match status" value="1"/>
</dbReference>
<evidence type="ECO:0000256" key="4">
    <source>
        <dbReference type="PIRSR" id="PIRSR000005-1"/>
    </source>
</evidence>
<evidence type="ECO:0000256" key="3">
    <source>
        <dbReference type="ARBA" id="ARBA00023004"/>
    </source>
</evidence>
<evidence type="ECO:0000313" key="8">
    <source>
        <dbReference type="Proteomes" id="UP000036700"/>
    </source>
</evidence>
<dbReference type="InterPro" id="IPR009056">
    <property type="entry name" value="Cyt_c-like_dom"/>
</dbReference>
<feature type="domain" description="Cytochrome c" evidence="6">
    <location>
        <begin position="115"/>
        <end position="205"/>
    </location>
</feature>
<dbReference type="STRING" id="445709.ABW99_06820"/>
<keyword evidence="2 5" id="KW-0479">Metal-binding</keyword>
<organism evidence="7 8">
    <name type="scientific">Pandoraea thiooxydans</name>
    <dbReference type="NCBI Taxonomy" id="445709"/>
    <lineage>
        <taxon>Bacteria</taxon>
        <taxon>Pseudomonadati</taxon>
        <taxon>Pseudomonadota</taxon>
        <taxon>Betaproteobacteria</taxon>
        <taxon>Burkholderiales</taxon>
        <taxon>Burkholderiaceae</taxon>
        <taxon>Pandoraea</taxon>
    </lineage>
</organism>
<evidence type="ECO:0000259" key="6">
    <source>
        <dbReference type="PROSITE" id="PS51007"/>
    </source>
</evidence>
<dbReference type="OrthoDB" id="9773456at2"/>
<dbReference type="RefSeq" id="WP_047213793.1">
    <property type="nucleotide sequence ID" value="NZ_CP011568.3"/>
</dbReference>
<dbReference type="EMBL" id="CP011568">
    <property type="protein sequence ID" value="AKJ67973.1"/>
    <property type="molecule type" value="Genomic_DNA"/>
</dbReference>
<feature type="binding site" description="covalent" evidence="4">
    <location>
        <position position="139"/>
    </location>
    <ligand>
        <name>heme c</name>
        <dbReference type="ChEBI" id="CHEBI:61717"/>
        <label>2</label>
    </ligand>
</feature>
<dbReference type="GO" id="GO:0042597">
    <property type="term" value="C:periplasmic space"/>
    <property type="evidence" value="ECO:0007669"/>
    <property type="project" value="InterPro"/>
</dbReference>
<feature type="binding site" description="covalent" evidence="4">
    <location>
        <position position="37"/>
    </location>
    <ligand>
        <name>heme c</name>
        <dbReference type="ChEBI" id="CHEBI:61717"/>
        <label>1</label>
    </ligand>
</feature>
<feature type="binding site" description="covalent" evidence="4">
    <location>
        <position position="136"/>
    </location>
    <ligand>
        <name>heme c</name>
        <dbReference type="ChEBI" id="CHEBI:61717"/>
        <label>2</label>
    </ligand>
</feature>
<feature type="binding site" description="axial binding residue" evidence="5">
    <location>
        <position position="182"/>
    </location>
    <ligand>
        <name>heme c</name>
        <dbReference type="ChEBI" id="CHEBI:61717"/>
        <label>2</label>
    </ligand>
    <ligandPart>
        <name>Fe</name>
        <dbReference type="ChEBI" id="CHEBI:18248"/>
    </ligandPart>
</feature>
<dbReference type="PROSITE" id="PS51007">
    <property type="entry name" value="CYTC"/>
    <property type="match status" value="2"/>
</dbReference>
<dbReference type="PANTHER" id="PTHR33751">
    <property type="entry name" value="CBB3-TYPE CYTOCHROME C OXIDASE SUBUNIT FIXP"/>
    <property type="match status" value="1"/>
</dbReference>
<dbReference type="InterPro" id="IPR024167">
    <property type="entry name" value="Cytochrome_c4-like"/>
</dbReference>
<dbReference type="Pfam" id="PF00034">
    <property type="entry name" value="Cytochrom_C"/>
    <property type="match status" value="2"/>
</dbReference>
<keyword evidence="1 4" id="KW-0349">Heme</keyword>
<dbReference type="Proteomes" id="UP000036700">
    <property type="component" value="Chromosome"/>
</dbReference>
<gene>
    <name evidence="7" type="ORF">ABW99_06820</name>
</gene>
<reference evidence="8" key="1">
    <citation type="submission" date="2015-06" db="EMBL/GenBank/DDBJ databases">
        <authorList>
            <person name="Lim Y.L."/>
            <person name="Ee R."/>
            <person name="Yong D."/>
            <person name="How K.Y."/>
            <person name="Yin W.F."/>
            <person name="Chan K.G."/>
        </authorList>
    </citation>
    <scope>NUCLEOTIDE SEQUENCE [LARGE SCALE GENOMIC DNA]</scope>
    <source>
        <strain evidence="8">DSM 25325</strain>
    </source>
</reference>
<dbReference type="Gene3D" id="1.10.760.10">
    <property type="entry name" value="Cytochrome c-like domain"/>
    <property type="match status" value="2"/>
</dbReference>
<dbReference type="GO" id="GO:0009055">
    <property type="term" value="F:electron transfer activity"/>
    <property type="evidence" value="ECO:0007669"/>
    <property type="project" value="InterPro"/>
</dbReference>
<feature type="binding site" description="axial binding residue" evidence="5">
    <location>
        <position position="140"/>
    </location>
    <ligand>
        <name>heme c</name>
        <dbReference type="ChEBI" id="CHEBI:61717"/>
        <label>2</label>
    </ligand>
    <ligandPart>
        <name>Fe</name>
        <dbReference type="ChEBI" id="CHEBI:18248"/>
    </ligandPart>
</feature>
<sequence length="219" mass="21735">MPAATSATSAAAAAPVALGQTIATHGTNQGVSACVSCHGTAGQGNAAAGFPRLAGLSVAYLVGQLDAFASGQRQNPIMQPFAKALTPRERIAVAAYFSQLPAPVAVPPINDAAIEPTDAGAWLANRGRWLAGLPACAQCHGPGGIGVGAAFPPLSGQPTAYIAGQLHAFQAGTRPPGPLGLMHMVAGKLSEADITAVSTYYGGLGHPVTTQANVHGGGQ</sequence>
<keyword evidence="8" id="KW-1185">Reference proteome</keyword>
<dbReference type="SUPFAM" id="SSF46626">
    <property type="entry name" value="Cytochrome c"/>
    <property type="match status" value="2"/>
</dbReference>
<proteinExistence type="predicted"/>
<accession>A0A0G3ELQ2</accession>
<name>A0A0G3ELQ2_9BURK</name>
<dbReference type="InterPro" id="IPR036909">
    <property type="entry name" value="Cyt_c-like_dom_sf"/>
</dbReference>
<feature type="domain" description="Cytochrome c" evidence="6">
    <location>
        <begin position="14"/>
        <end position="101"/>
    </location>
</feature>
<protein>
    <submittedName>
        <fullName evidence="7">Cytochrome C</fullName>
    </submittedName>
</protein>
<evidence type="ECO:0000256" key="1">
    <source>
        <dbReference type="ARBA" id="ARBA00022617"/>
    </source>
</evidence>
<comment type="PTM">
    <text evidence="4">Binds 2 heme c groups covalently per subunit.</text>
</comment>
<keyword evidence="3 5" id="KW-0408">Iron</keyword>
<dbReference type="AlphaFoldDB" id="A0A0G3ELQ2"/>
<evidence type="ECO:0000256" key="5">
    <source>
        <dbReference type="PIRSR" id="PIRSR000005-2"/>
    </source>
</evidence>
<dbReference type="InterPro" id="IPR050597">
    <property type="entry name" value="Cytochrome_c_Oxidase_Subunit"/>
</dbReference>